<protein>
    <recommendedName>
        <fullName evidence="1">Homing endonuclease LAGLIDADG domain-containing protein</fullName>
    </recommendedName>
</protein>
<dbReference type="AlphaFoldDB" id="A0A386B082"/>
<reference evidence="2" key="1">
    <citation type="submission" date="2018-07" db="EMBL/GenBank/DDBJ databases">
        <authorList>
            <person name="Quirk P.G."/>
            <person name="Krulwich T.A."/>
        </authorList>
    </citation>
    <scope>NUCLEOTIDE SEQUENCE</scope>
</reference>
<dbReference type="SUPFAM" id="SSF55608">
    <property type="entry name" value="Homing endonucleases"/>
    <property type="match status" value="1"/>
</dbReference>
<dbReference type="InterPro" id="IPR027434">
    <property type="entry name" value="Homing_endonucl"/>
</dbReference>
<dbReference type="GeneID" id="38278964"/>
<evidence type="ECO:0000313" key="2">
    <source>
        <dbReference type="EMBL" id="AYC65100.1"/>
    </source>
</evidence>
<sequence length="222" mass="26587">MDEWMNVRISRELRDIIHGYIMSDGHLKKNGVLIIDQSKKQKKFVYWLYKRLEILRSEHPLGERSRVDKRTHSKTYSYTFNTRAVLKGFHHMWYKPVNRNDRIYYKKILPKNIHCFFSIPFITVWFAGDGTKIIGQKGAKFEVTYYTSEERQKLKQLFQQKFNISTKILRAGQSRTGTIQWTLSITAAEYDKFRILITQMDLIPRIFPHKLCKKTKIYNINV</sequence>
<feature type="domain" description="Homing endonuclease LAGLIDADG" evidence="1">
    <location>
        <begin position="14"/>
        <end position="193"/>
    </location>
</feature>
<dbReference type="InterPro" id="IPR004860">
    <property type="entry name" value="LAGLIDADG_dom"/>
</dbReference>
<geneLocation type="chloroplast" evidence="2"/>
<dbReference type="RefSeq" id="YP_009519147.1">
    <property type="nucleotide sequence ID" value="NC_039523.1"/>
</dbReference>
<proteinExistence type="predicted"/>
<dbReference type="EMBL" id="MH591106">
    <property type="protein sequence ID" value="AYC65100.1"/>
    <property type="molecule type" value="Genomic_DNA"/>
</dbReference>
<keyword evidence="2" id="KW-0934">Plastid</keyword>
<dbReference type="Gene3D" id="3.10.28.10">
    <property type="entry name" value="Homing endonucleases"/>
    <property type="match status" value="2"/>
</dbReference>
<name>A0A386B082_9CHLO</name>
<dbReference type="GO" id="GO:0004519">
    <property type="term" value="F:endonuclease activity"/>
    <property type="evidence" value="ECO:0007669"/>
    <property type="project" value="InterPro"/>
</dbReference>
<accession>A0A386B082</accession>
<reference evidence="2" key="2">
    <citation type="journal article" date="2019" name="Mol. Phylogenet. Evol.">
        <title>Reassessment of the classification of bryopsidales (chlorophyta) based on chloroplast phylogenomic analyses.</title>
        <authorList>
            <person name="Cremen M.C."/>
            <person name="Leliaert F."/>
            <person name="West J."/>
            <person name="Lam D.W."/>
            <person name="Shimada S."/>
            <person name="Lopez-Bautista J.M."/>
            <person name="Verbruggen H."/>
        </authorList>
    </citation>
    <scope>NUCLEOTIDE SEQUENCE</scope>
</reference>
<dbReference type="Pfam" id="PF03161">
    <property type="entry name" value="LAGLIDADG_2"/>
    <property type="match status" value="1"/>
</dbReference>
<keyword evidence="2" id="KW-0150">Chloroplast</keyword>
<organism evidence="2">
    <name type="scientific">Caulerpa verticillata</name>
    <dbReference type="NCBI Taxonomy" id="177082"/>
    <lineage>
        <taxon>Eukaryota</taxon>
        <taxon>Viridiplantae</taxon>
        <taxon>Chlorophyta</taxon>
        <taxon>core chlorophytes</taxon>
        <taxon>Ulvophyceae</taxon>
        <taxon>TCBD clade</taxon>
        <taxon>Bryopsidales</taxon>
        <taxon>Halimedineae</taxon>
        <taxon>Caulerpaceae</taxon>
        <taxon>Caulerpa</taxon>
    </lineage>
</organism>
<evidence type="ECO:0000259" key="1">
    <source>
        <dbReference type="Pfam" id="PF03161"/>
    </source>
</evidence>
<gene>
    <name evidence="2" type="primary">orf222</name>
</gene>